<dbReference type="Pfam" id="PF12032">
    <property type="entry name" value="CLIP"/>
    <property type="match status" value="1"/>
</dbReference>
<keyword evidence="5 9" id="KW-0378">Hydrolase</keyword>
<keyword evidence="2 10" id="KW-0964">Secreted</keyword>
<evidence type="ECO:0000313" key="15">
    <source>
        <dbReference type="EMBL" id="GFT08056.1"/>
    </source>
</evidence>
<keyword evidence="3 9" id="KW-0645">Protease</keyword>
<dbReference type="PANTHER" id="PTHR24252:SF7">
    <property type="entry name" value="HYALIN"/>
    <property type="match status" value="1"/>
</dbReference>
<evidence type="ECO:0000256" key="5">
    <source>
        <dbReference type="ARBA" id="ARBA00022801"/>
    </source>
</evidence>
<evidence type="ECO:0000256" key="7">
    <source>
        <dbReference type="ARBA" id="ARBA00023157"/>
    </source>
</evidence>
<feature type="domain" description="Peptidase S1" evidence="13">
    <location>
        <begin position="189"/>
        <end position="436"/>
    </location>
</feature>
<dbReference type="InterPro" id="IPR022700">
    <property type="entry name" value="CLIP"/>
</dbReference>
<comment type="domain">
    <text evidence="10">The clip domain consists of 35-55 residues which are 'knitted' together usually by 3 conserved disulfide bonds forming a clip-like compact structure.</text>
</comment>
<evidence type="ECO:0000256" key="11">
    <source>
        <dbReference type="SAM" id="MobiDB-lite"/>
    </source>
</evidence>
<dbReference type="InterPro" id="IPR001314">
    <property type="entry name" value="Peptidase_S1A"/>
</dbReference>
<dbReference type="InterPro" id="IPR043504">
    <property type="entry name" value="Peptidase_S1_PA_chymotrypsin"/>
</dbReference>
<dbReference type="PROSITE" id="PS00134">
    <property type="entry name" value="TRYPSIN_HIS"/>
    <property type="match status" value="1"/>
</dbReference>
<keyword evidence="12" id="KW-0812">Transmembrane</keyword>
<evidence type="ECO:0000256" key="12">
    <source>
        <dbReference type="SAM" id="Phobius"/>
    </source>
</evidence>
<evidence type="ECO:0000256" key="8">
    <source>
        <dbReference type="ARBA" id="ARBA00024195"/>
    </source>
</evidence>
<feature type="region of interest" description="Disordered" evidence="11">
    <location>
        <begin position="120"/>
        <end position="173"/>
    </location>
</feature>
<dbReference type="PROSITE" id="PS00135">
    <property type="entry name" value="TRYPSIN_SER"/>
    <property type="match status" value="1"/>
</dbReference>
<dbReference type="InterPro" id="IPR001254">
    <property type="entry name" value="Trypsin_dom"/>
</dbReference>
<organism evidence="15 16">
    <name type="scientific">Nephila pilipes</name>
    <name type="common">Giant wood spider</name>
    <name type="synonym">Nephila maculata</name>
    <dbReference type="NCBI Taxonomy" id="299642"/>
    <lineage>
        <taxon>Eukaryota</taxon>
        <taxon>Metazoa</taxon>
        <taxon>Ecdysozoa</taxon>
        <taxon>Arthropoda</taxon>
        <taxon>Chelicerata</taxon>
        <taxon>Arachnida</taxon>
        <taxon>Araneae</taxon>
        <taxon>Araneomorphae</taxon>
        <taxon>Entelegynae</taxon>
        <taxon>Araneoidea</taxon>
        <taxon>Nephilidae</taxon>
        <taxon>Nephila</taxon>
    </lineage>
</organism>
<dbReference type="InterPro" id="IPR018114">
    <property type="entry name" value="TRYPSIN_HIS"/>
</dbReference>
<gene>
    <name evidence="15" type="ORF">NPIL_187481</name>
</gene>
<evidence type="ECO:0000313" key="16">
    <source>
        <dbReference type="Proteomes" id="UP000887013"/>
    </source>
</evidence>
<dbReference type="CDD" id="cd00190">
    <property type="entry name" value="Tryp_SPc"/>
    <property type="match status" value="1"/>
</dbReference>
<evidence type="ECO:0000256" key="3">
    <source>
        <dbReference type="ARBA" id="ARBA00022670"/>
    </source>
</evidence>
<evidence type="ECO:0000259" key="13">
    <source>
        <dbReference type="PROSITE" id="PS50240"/>
    </source>
</evidence>
<dbReference type="SMART" id="SM00020">
    <property type="entry name" value="Tryp_SPc"/>
    <property type="match status" value="1"/>
</dbReference>
<protein>
    <recommendedName>
        <fullName evidence="10">CLIP domain-containing serine protease</fullName>
        <ecNumber evidence="9">3.4.21.-</ecNumber>
    </recommendedName>
</protein>
<feature type="domain" description="Clip" evidence="14">
    <location>
        <begin position="64"/>
        <end position="109"/>
    </location>
</feature>
<comment type="caution">
    <text evidence="15">The sequence shown here is derived from an EMBL/GenBank/DDBJ whole genome shotgun (WGS) entry which is preliminary data.</text>
</comment>
<evidence type="ECO:0000256" key="10">
    <source>
        <dbReference type="RuleBase" id="RU366078"/>
    </source>
</evidence>
<dbReference type="GO" id="GO:0005576">
    <property type="term" value="C:extracellular region"/>
    <property type="evidence" value="ECO:0007669"/>
    <property type="project" value="UniProtKB-SubCell"/>
</dbReference>
<evidence type="ECO:0000259" key="14">
    <source>
        <dbReference type="PROSITE" id="PS51888"/>
    </source>
</evidence>
<evidence type="ECO:0000256" key="1">
    <source>
        <dbReference type="ARBA" id="ARBA00004613"/>
    </source>
</evidence>
<dbReference type="PROSITE" id="PS50240">
    <property type="entry name" value="TRYPSIN_DOM"/>
    <property type="match status" value="1"/>
</dbReference>
<dbReference type="SMART" id="SM00680">
    <property type="entry name" value="CLIP"/>
    <property type="match status" value="1"/>
</dbReference>
<keyword evidence="7" id="KW-1015">Disulfide bond</keyword>
<dbReference type="GO" id="GO:0004252">
    <property type="term" value="F:serine-type endopeptidase activity"/>
    <property type="evidence" value="ECO:0007669"/>
    <property type="project" value="UniProtKB-UniRule"/>
</dbReference>
<dbReference type="PRINTS" id="PR00722">
    <property type="entry name" value="CHYMOTRYPSIN"/>
</dbReference>
<dbReference type="PROSITE" id="PS51888">
    <property type="entry name" value="CLIP"/>
    <property type="match status" value="1"/>
</dbReference>
<keyword evidence="12" id="KW-0472">Membrane</keyword>
<comment type="subcellular location">
    <subcellularLocation>
        <location evidence="1 10">Secreted</location>
    </subcellularLocation>
</comment>
<dbReference type="PANTHER" id="PTHR24252">
    <property type="entry name" value="ACROSIN-RELATED"/>
    <property type="match status" value="1"/>
</dbReference>
<dbReference type="EC" id="3.4.21.-" evidence="9"/>
<dbReference type="GO" id="GO:0006508">
    <property type="term" value="P:proteolysis"/>
    <property type="evidence" value="ECO:0007669"/>
    <property type="project" value="UniProtKB-KW"/>
</dbReference>
<feature type="transmembrane region" description="Helical" evidence="12">
    <location>
        <begin position="21"/>
        <end position="43"/>
    </location>
</feature>
<evidence type="ECO:0000256" key="4">
    <source>
        <dbReference type="ARBA" id="ARBA00022729"/>
    </source>
</evidence>
<keyword evidence="6 9" id="KW-0720">Serine protease</keyword>
<reference evidence="15" key="1">
    <citation type="submission" date="2020-08" db="EMBL/GenBank/DDBJ databases">
        <title>Multicomponent nature underlies the extraordinary mechanical properties of spider dragline silk.</title>
        <authorList>
            <person name="Kono N."/>
            <person name="Nakamura H."/>
            <person name="Mori M."/>
            <person name="Yoshida Y."/>
            <person name="Ohtoshi R."/>
            <person name="Malay A.D."/>
            <person name="Moran D.A.P."/>
            <person name="Tomita M."/>
            <person name="Numata K."/>
            <person name="Arakawa K."/>
        </authorList>
    </citation>
    <scope>NUCLEOTIDE SEQUENCE</scope>
</reference>
<dbReference type="OrthoDB" id="425190at2759"/>
<keyword evidence="12" id="KW-1133">Transmembrane helix</keyword>
<dbReference type="FunFam" id="2.40.10.10:FF:000015">
    <property type="entry name" value="Atrial natriuretic peptide-converting enzyme"/>
    <property type="match status" value="1"/>
</dbReference>
<dbReference type="InterPro" id="IPR009003">
    <property type="entry name" value="Peptidase_S1_PA"/>
</dbReference>
<dbReference type="InterPro" id="IPR038565">
    <property type="entry name" value="CLIP_sf"/>
</dbReference>
<dbReference type="SUPFAM" id="SSF50494">
    <property type="entry name" value="Trypsin-like serine proteases"/>
    <property type="match status" value="1"/>
</dbReference>
<sequence>MKCLRVDQALVALRNIFIKKITMFLPQISTSLQLVFILVWITISRGQIVFEDNDNRNNRSPDAECFTPERQRGSCVRWTACSSLRRISNWNRLQPYVCGFDGPEPRVCCRFETSDPSDDGGIVFTSTTSTRRPTRRTTPTRRRVVTTAPPPTRRTTTSPPRREPTANNEIKPRFLPNNCGMTIITKTRVVGGQPAEKGAWPWMAVVFVEKRNGAKSPDCGAALVTPRHVITAAHCVVTGRSATTMSPRQLSVRLGAHDLKDNNDPDTIEISVDAVRRHEQFDPRTYKNDIAVLRLSRPVQFTNATSPVCLPYDSLRNEDLTGKTSTVTGFGTIAFNGPSSDILMEASFDIQDQELCRTAYIRELNITEEYMCAGTADGSKDSCQGDSGGPLVTIGKENRYYLVGVVSFGKLCAQPGYPGVYTRVTKYLDCLSKHLRKETKFRFSQKAIEFY</sequence>
<dbReference type="InterPro" id="IPR033116">
    <property type="entry name" value="TRYPSIN_SER"/>
</dbReference>
<dbReference type="Proteomes" id="UP000887013">
    <property type="component" value="Unassembled WGS sequence"/>
</dbReference>
<feature type="compositionally biased region" description="Basic residues" evidence="11">
    <location>
        <begin position="132"/>
        <end position="144"/>
    </location>
</feature>
<accession>A0A8X6NDX7</accession>
<proteinExistence type="inferred from homology"/>
<dbReference type="Gene3D" id="2.40.10.10">
    <property type="entry name" value="Trypsin-like serine proteases"/>
    <property type="match status" value="1"/>
</dbReference>
<keyword evidence="4" id="KW-0732">Signal</keyword>
<keyword evidence="16" id="KW-1185">Reference proteome</keyword>
<dbReference type="Pfam" id="PF00089">
    <property type="entry name" value="Trypsin"/>
    <property type="match status" value="1"/>
</dbReference>
<comment type="similarity">
    <text evidence="8 10">Belongs to the peptidase S1 family. CLIP subfamily.</text>
</comment>
<dbReference type="EMBL" id="BMAW01103208">
    <property type="protein sequence ID" value="GFT08056.1"/>
    <property type="molecule type" value="Genomic_DNA"/>
</dbReference>
<dbReference type="Gene3D" id="3.30.1640.30">
    <property type="match status" value="1"/>
</dbReference>
<evidence type="ECO:0000256" key="2">
    <source>
        <dbReference type="ARBA" id="ARBA00022525"/>
    </source>
</evidence>
<dbReference type="AlphaFoldDB" id="A0A8X6NDX7"/>
<evidence type="ECO:0000256" key="6">
    <source>
        <dbReference type="ARBA" id="ARBA00022825"/>
    </source>
</evidence>
<evidence type="ECO:0000256" key="9">
    <source>
        <dbReference type="RuleBase" id="RU363034"/>
    </source>
</evidence>
<name>A0A8X6NDX7_NEPPI</name>